<organism evidence="1 2">
    <name type="scientific">Portunus trituberculatus</name>
    <name type="common">Swimming crab</name>
    <name type="synonym">Neptunus trituberculatus</name>
    <dbReference type="NCBI Taxonomy" id="210409"/>
    <lineage>
        <taxon>Eukaryota</taxon>
        <taxon>Metazoa</taxon>
        <taxon>Ecdysozoa</taxon>
        <taxon>Arthropoda</taxon>
        <taxon>Crustacea</taxon>
        <taxon>Multicrustacea</taxon>
        <taxon>Malacostraca</taxon>
        <taxon>Eumalacostraca</taxon>
        <taxon>Eucarida</taxon>
        <taxon>Decapoda</taxon>
        <taxon>Pleocyemata</taxon>
        <taxon>Brachyura</taxon>
        <taxon>Eubrachyura</taxon>
        <taxon>Portunoidea</taxon>
        <taxon>Portunidae</taxon>
        <taxon>Portuninae</taxon>
        <taxon>Portunus</taxon>
    </lineage>
</organism>
<proteinExistence type="predicted"/>
<dbReference type="EMBL" id="VSRR010010897">
    <property type="protein sequence ID" value="MPC52456.1"/>
    <property type="molecule type" value="Genomic_DNA"/>
</dbReference>
<gene>
    <name evidence="1" type="ORF">E2C01_046326</name>
</gene>
<dbReference type="AlphaFoldDB" id="A0A5B7G4G3"/>
<dbReference type="Proteomes" id="UP000324222">
    <property type="component" value="Unassembled WGS sequence"/>
</dbReference>
<reference evidence="1 2" key="1">
    <citation type="submission" date="2019-05" db="EMBL/GenBank/DDBJ databases">
        <title>Another draft genome of Portunus trituberculatus and its Hox gene families provides insights of decapod evolution.</title>
        <authorList>
            <person name="Jeong J.-H."/>
            <person name="Song I."/>
            <person name="Kim S."/>
            <person name="Choi T."/>
            <person name="Kim D."/>
            <person name="Ryu S."/>
            <person name="Kim W."/>
        </authorList>
    </citation>
    <scope>NUCLEOTIDE SEQUENCE [LARGE SCALE GENOMIC DNA]</scope>
    <source>
        <tissue evidence="1">Muscle</tissue>
    </source>
</reference>
<keyword evidence="2" id="KW-1185">Reference proteome</keyword>
<protein>
    <submittedName>
        <fullName evidence="1">Uncharacterized protein</fullName>
    </submittedName>
</protein>
<evidence type="ECO:0000313" key="2">
    <source>
        <dbReference type="Proteomes" id="UP000324222"/>
    </source>
</evidence>
<sequence length="118" mass="12821">MAWSHPDTTAPPLPVLPRTQCSSLYISHTSVQLPPHLSPEEAGWLANCIALEVRDDSLGAGGGDALPTPELGNIAPITGRRWRAHVTVMGRRSDGNFVLRSPLHGQNFKHLASEQRNL</sequence>
<comment type="caution">
    <text evidence="1">The sequence shown here is derived from an EMBL/GenBank/DDBJ whole genome shotgun (WGS) entry which is preliminary data.</text>
</comment>
<name>A0A5B7G4G3_PORTR</name>
<accession>A0A5B7G4G3</accession>
<evidence type="ECO:0000313" key="1">
    <source>
        <dbReference type="EMBL" id="MPC52456.1"/>
    </source>
</evidence>